<dbReference type="AlphaFoldDB" id="A0A1F4U524"/>
<organism evidence="3 4">
    <name type="scientific">candidate division WOR-3 bacterium RBG_13_43_14</name>
    <dbReference type="NCBI Taxonomy" id="1802590"/>
    <lineage>
        <taxon>Bacteria</taxon>
        <taxon>Bacteria division WOR-3</taxon>
    </lineage>
</organism>
<dbReference type="PANTHER" id="PTHR37423:SF2">
    <property type="entry name" value="MEMBRANE-BOUND LYTIC MUREIN TRANSGLYCOSYLASE C"/>
    <property type="match status" value="1"/>
</dbReference>
<evidence type="ECO:0000313" key="3">
    <source>
        <dbReference type="EMBL" id="OGC39393.1"/>
    </source>
</evidence>
<accession>A0A1F4U524</accession>
<reference evidence="3 4" key="1">
    <citation type="journal article" date="2016" name="Nat. Commun.">
        <title>Thousands of microbial genomes shed light on interconnected biogeochemical processes in an aquifer system.</title>
        <authorList>
            <person name="Anantharaman K."/>
            <person name="Brown C.T."/>
            <person name="Hug L.A."/>
            <person name="Sharon I."/>
            <person name="Castelle C.J."/>
            <person name="Probst A.J."/>
            <person name="Thomas B.C."/>
            <person name="Singh A."/>
            <person name="Wilkins M.J."/>
            <person name="Karaoz U."/>
            <person name="Brodie E.L."/>
            <person name="Williams K.H."/>
            <person name="Hubbard S.S."/>
            <person name="Banfield J.F."/>
        </authorList>
    </citation>
    <scope>NUCLEOTIDE SEQUENCE [LARGE SCALE GENOMIC DNA]</scope>
</reference>
<dbReference type="EMBL" id="MEUM01000137">
    <property type="protein sequence ID" value="OGC39393.1"/>
    <property type="molecule type" value="Genomic_DNA"/>
</dbReference>
<dbReference type="InterPro" id="IPR008258">
    <property type="entry name" value="Transglycosylase_SLT_dom_1"/>
</dbReference>
<name>A0A1F4U524_UNCW3</name>
<dbReference type="GO" id="GO:0016020">
    <property type="term" value="C:membrane"/>
    <property type="evidence" value="ECO:0007669"/>
    <property type="project" value="InterPro"/>
</dbReference>
<dbReference type="GO" id="GO:0008933">
    <property type="term" value="F:peptidoglycan lytic transglycosylase activity"/>
    <property type="evidence" value="ECO:0007669"/>
    <property type="project" value="InterPro"/>
</dbReference>
<dbReference type="Pfam" id="PF01464">
    <property type="entry name" value="SLT"/>
    <property type="match status" value="1"/>
</dbReference>
<proteinExistence type="inferred from homology"/>
<dbReference type="InterPro" id="IPR000189">
    <property type="entry name" value="Transglyc_AS"/>
</dbReference>
<feature type="domain" description="Transglycosylase SLT" evidence="2">
    <location>
        <begin position="49"/>
        <end position="144"/>
    </location>
</feature>
<dbReference type="GO" id="GO:0000270">
    <property type="term" value="P:peptidoglycan metabolic process"/>
    <property type="evidence" value="ECO:0007669"/>
    <property type="project" value="InterPro"/>
</dbReference>
<dbReference type="Proteomes" id="UP000177025">
    <property type="component" value="Unassembled WGS sequence"/>
</dbReference>
<gene>
    <name evidence="3" type="ORF">A2Y85_06245</name>
</gene>
<sequence>MLLLFWLTAQLITNKPEENIIITNLPTIERSVTGPVVEEECTEYDEIIGKYCLLYGVDQNLIKIVIDKESQFNPRAVSRSGAQGLMQLMPATARILGVKDAFDPDQNIEAGVRFLRNLIDMFEGNIQLALAAYHAGPGLVKRINRVPTIPETVEYVDHIMSRYDPSYINNTVHFTITEEGTPLLTNRPK</sequence>
<dbReference type="CDD" id="cd00254">
    <property type="entry name" value="LT-like"/>
    <property type="match status" value="1"/>
</dbReference>
<evidence type="ECO:0000256" key="1">
    <source>
        <dbReference type="ARBA" id="ARBA00007734"/>
    </source>
</evidence>
<evidence type="ECO:0000313" key="4">
    <source>
        <dbReference type="Proteomes" id="UP000177025"/>
    </source>
</evidence>
<dbReference type="SUPFAM" id="SSF53955">
    <property type="entry name" value="Lysozyme-like"/>
    <property type="match status" value="1"/>
</dbReference>
<comment type="similarity">
    <text evidence="1">Belongs to the transglycosylase Slt family.</text>
</comment>
<comment type="caution">
    <text evidence="3">The sequence shown here is derived from an EMBL/GenBank/DDBJ whole genome shotgun (WGS) entry which is preliminary data.</text>
</comment>
<evidence type="ECO:0000259" key="2">
    <source>
        <dbReference type="Pfam" id="PF01464"/>
    </source>
</evidence>
<protein>
    <recommendedName>
        <fullName evidence="2">Transglycosylase SLT domain-containing protein</fullName>
    </recommendedName>
</protein>
<dbReference type="Gene3D" id="1.10.530.10">
    <property type="match status" value="1"/>
</dbReference>
<dbReference type="PROSITE" id="PS00922">
    <property type="entry name" value="TRANSGLYCOSYLASE"/>
    <property type="match status" value="1"/>
</dbReference>
<dbReference type="PANTHER" id="PTHR37423">
    <property type="entry name" value="SOLUBLE LYTIC MUREIN TRANSGLYCOSYLASE-RELATED"/>
    <property type="match status" value="1"/>
</dbReference>
<dbReference type="InterPro" id="IPR023346">
    <property type="entry name" value="Lysozyme-like_dom_sf"/>
</dbReference>